<dbReference type="InterPro" id="IPR055577">
    <property type="entry name" value="DUF7153"/>
</dbReference>
<dbReference type="EMBL" id="BMAO01013537">
    <property type="protein sequence ID" value="GFQ89502.1"/>
    <property type="molecule type" value="Genomic_DNA"/>
</dbReference>
<evidence type="ECO:0000313" key="3">
    <source>
        <dbReference type="Proteomes" id="UP000887116"/>
    </source>
</evidence>
<gene>
    <name evidence="2" type="primary">AVEN_136851_1</name>
    <name evidence="2" type="ORF">TNCT_49911</name>
</gene>
<comment type="caution">
    <text evidence="2">The sequence shown here is derived from an EMBL/GenBank/DDBJ whole genome shotgun (WGS) entry which is preliminary data.</text>
</comment>
<evidence type="ECO:0000313" key="2">
    <source>
        <dbReference type="EMBL" id="GFQ89502.1"/>
    </source>
</evidence>
<dbReference type="AlphaFoldDB" id="A0A8X6FVQ4"/>
<evidence type="ECO:0000259" key="1">
    <source>
        <dbReference type="Pfam" id="PF23672"/>
    </source>
</evidence>
<dbReference type="OrthoDB" id="6381584at2759"/>
<keyword evidence="3" id="KW-1185">Reference proteome</keyword>
<dbReference type="Proteomes" id="UP000887116">
    <property type="component" value="Unassembled WGS sequence"/>
</dbReference>
<sequence>MYPIIHYAEVCPNGNRPPMSLQDPAALGQEFILKQGLYSEVKYAIPPNFRKAPTTKDEPVHKAYIFMGFKKLDSHFSEVLEDSWKDWTSARFIYMNLSDKFGTKRLSFYRRMAPRDPDMFMYIMTVECAWVTSENEISLLDFVQKFRVERMMGYLSVYKVERMLPSTANVINGLLNEAVDEKGKVNI</sequence>
<proteinExistence type="predicted"/>
<name>A0A8X6FVQ4_TRICU</name>
<dbReference type="PANTHER" id="PTHR22198">
    <property type="entry name" value="FERM DOMAIN-CONTAINING PROTEIN"/>
    <property type="match status" value="1"/>
</dbReference>
<protein>
    <recommendedName>
        <fullName evidence="1">DUF7153 domain-containing protein</fullName>
    </recommendedName>
</protein>
<dbReference type="Pfam" id="PF23672">
    <property type="entry name" value="DUF7153"/>
    <property type="match status" value="1"/>
</dbReference>
<organism evidence="2 3">
    <name type="scientific">Trichonephila clavata</name>
    <name type="common">Joro spider</name>
    <name type="synonym">Nephila clavata</name>
    <dbReference type="NCBI Taxonomy" id="2740835"/>
    <lineage>
        <taxon>Eukaryota</taxon>
        <taxon>Metazoa</taxon>
        <taxon>Ecdysozoa</taxon>
        <taxon>Arthropoda</taxon>
        <taxon>Chelicerata</taxon>
        <taxon>Arachnida</taxon>
        <taxon>Araneae</taxon>
        <taxon>Araneomorphae</taxon>
        <taxon>Entelegynae</taxon>
        <taxon>Araneoidea</taxon>
        <taxon>Nephilidae</taxon>
        <taxon>Trichonephila</taxon>
    </lineage>
</organism>
<reference evidence="2" key="1">
    <citation type="submission" date="2020-07" db="EMBL/GenBank/DDBJ databases">
        <title>Multicomponent nature underlies the extraordinary mechanical properties of spider dragline silk.</title>
        <authorList>
            <person name="Kono N."/>
            <person name="Nakamura H."/>
            <person name="Mori M."/>
            <person name="Yoshida Y."/>
            <person name="Ohtoshi R."/>
            <person name="Malay A.D."/>
            <person name="Moran D.A.P."/>
            <person name="Tomita M."/>
            <person name="Numata K."/>
            <person name="Arakawa K."/>
        </authorList>
    </citation>
    <scope>NUCLEOTIDE SEQUENCE</scope>
</reference>
<dbReference type="PANTHER" id="PTHR22198:SF1">
    <property type="entry name" value="FERM DOMAIN-CONTAINING PROTEIN"/>
    <property type="match status" value="1"/>
</dbReference>
<feature type="domain" description="DUF7153" evidence="1">
    <location>
        <begin position="1"/>
        <end position="160"/>
    </location>
</feature>
<accession>A0A8X6FVQ4</accession>